<organism evidence="13 14">
    <name type="scientific">Actinophytocola oryzae</name>
    <dbReference type="NCBI Taxonomy" id="502181"/>
    <lineage>
        <taxon>Bacteria</taxon>
        <taxon>Bacillati</taxon>
        <taxon>Actinomycetota</taxon>
        <taxon>Actinomycetes</taxon>
        <taxon>Pseudonocardiales</taxon>
        <taxon>Pseudonocardiaceae</taxon>
    </lineage>
</organism>
<evidence type="ECO:0000256" key="7">
    <source>
        <dbReference type="ARBA" id="ARBA00022798"/>
    </source>
</evidence>
<feature type="domain" description="O-acyltransferase WSD1-like N-terminal" evidence="11">
    <location>
        <begin position="6"/>
        <end position="175"/>
    </location>
</feature>
<evidence type="ECO:0000256" key="2">
    <source>
        <dbReference type="ARBA" id="ARBA00005189"/>
    </source>
</evidence>
<evidence type="ECO:0000259" key="12">
    <source>
        <dbReference type="Pfam" id="PF06974"/>
    </source>
</evidence>
<dbReference type="GO" id="GO:0071731">
    <property type="term" value="P:response to nitric oxide"/>
    <property type="evidence" value="ECO:0007669"/>
    <property type="project" value="TreeGrafter"/>
</dbReference>
<evidence type="ECO:0000256" key="8">
    <source>
        <dbReference type="ARBA" id="ARBA00023098"/>
    </source>
</evidence>
<protein>
    <recommendedName>
        <fullName evidence="4">diacylglycerol O-acyltransferase</fullName>
        <ecNumber evidence="4">2.3.1.20</ecNumber>
    </recommendedName>
</protein>
<dbReference type="Pfam" id="PF06974">
    <property type="entry name" value="WS_DGAT_C"/>
    <property type="match status" value="1"/>
</dbReference>
<dbReference type="GO" id="GO:0019432">
    <property type="term" value="P:triglyceride biosynthetic process"/>
    <property type="evidence" value="ECO:0007669"/>
    <property type="project" value="UniProtKB-UniPathway"/>
</dbReference>
<dbReference type="EC" id="2.3.1.20" evidence="4"/>
<evidence type="ECO:0000313" key="13">
    <source>
        <dbReference type="EMBL" id="TDV56188.1"/>
    </source>
</evidence>
<dbReference type="RefSeq" id="WP_133901456.1">
    <property type="nucleotide sequence ID" value="NZ_SOCP01000002.1"/>
</dbReference>
<dbReference type="UniPathway" id="UPA00282"/>
<evidence type="ECO:0000313" key="14">
    <source>
        <dbReference type="Proteomes" id="UP000294927"/>
    </source>
</evidence>
<keyword evidence="8" id="KW-0443">Lipid metabolism</keyword>
<keyword evidence="14" id="KW-1185">Reference proteome</keyword>
<comment type="similarity">
    <text evidence="3">Belongs to the long-chain O-acyltransferase family.</text>
</comment>
<accession>A0A4R7W2E6</accession>
<dbReference type="GO" id="GO:0004144">
    <property type="term" value="F:diacylglycerol O-acyltransferase activity"/>
    <property type="evidence" value="ECO:0007669"/>
    <property type="project" value="UniProtKB-EC"/>
</dbReference>
<gene>
    <name evidence="13" type="ORF">CLV71_102254</name>
</gene>
<evidence type="ECO:0000256" key="1">
    <source>
        <dbReference type="ARBA" id="ARBA00004771"/>
    </source>
</evidence>
<keyword evidence="7" id="KW-0319">Glycerol metabolism</keyword>
<evidence type="ECO:0000256" key="4">
    <source>
        <dbReference type="ARBA" id="ARBA00013244"/>
    </source>
</evidence>
<feature type="domain" description="O-acyltransferase WSD1 C-terminal" evidence="12">
    <location>
        <begin position="270"/>
        <end position="412"/>
    </location>
</feature>
<dbReference type="Proteomes" id="UP000294927">
    <property type="component" value="Unassembled WGS sequence"/>
</dbReference>
<dbReference type="GO" id="GO:0001666">
    <property type="term" value="P:response to hypoxia"/>
    <property type="evidence" value="ECO:0007669"/>
    <property type="project" value="TreeGrafter"/>
</dbReference>
<sequence length="429" mass="46113">MSAGRLSPTDFSFLAYEKAHRSVAAEIGAVLVFDGVAPHVDELREHVGGRLSLLPGLNRVLSTGRARLLRPRWLPAGEPDLEFHVRERVLARGSGEVGLRGAVDDLLTARLDHDRPMWELWLLRGHCADRFAVVYKVHHSVHDGVALTEVVRRLFTEAPERPVDPPRTNAPRGAARGLLSVGADLFRPARRSPLTGRHSGRRGLVWGSAPLDLLRTAAGTGRTVNDVFLAALADALRTWAAAWATDPPPNRLQALVPVSIRAPHEHGSLGNRLAAVRIPLPMTGSGPARALDEIARDTARAKDHGRAAAAALVAGSAHALPAAFVRGMGELSWNPHVVNLIASNMRGPDEPLSLAGRPLAEFVVVNFTPADHLVSVTLLSHLGRVFVAFAGDTALPGFAELPDRWRAALDALAQTRTPVSHTPKEGPRP</sequence>
<dbReference type="PANTHER" id="PTHR31650:SF1">
    <property type="entry name" value="WAX ESTER SYNTHASE_DIACYLGLYCEROL ACYLTRANSFERASE 4-RELATED"/>
    <property type="match status" value="1"/>
</dbReference>
<keyword evidence="6 13" id="KW-0808">Transferase</keyword>
<dbReference type="InterPro" id="IPR004255">
    <property type="entry name" value="O-acyltransferase_WSD1_N"/>
</dbReference>
<dbReference type="AlphaFoldDB" id="A0A4R7W2E6"/>
<comment type="pathway">
    <text evidence="1">Glycerolipid metabolism; triacylglycerol biosynthesis.</text>
</comment>
<evidence type="ECO:0000256" key="5">
    <source>
        <dbReference type="ARBA" id="ARBA00022516"/>
    </source>
</evidence>
<dbReference type="OrthoDB" id="4671961at2"/>
<reference evidence="13 14" key="1">
    <citation type="submission" date="2019-03" db="EMBL/GenBank/DDBJ databases">
        <title>Genomic Encyclopedia of Archaeal and Bacterial Type Strains, Phase II (KMG-II): from individual species to whole genera.</title>
        <authorList>
            <person name="Goeker M."/>
        </authorList>
    </citation>
    <scope>NUCLEOTIDE SEQUENCE [LARGE SCALE GENOMIC DNA]</scope>
    <source>
        <strain evidence="13 14">DSM 45499</strain>
    </source>
</reference>
<dbReference type="SUPFAM" id="SSF52777">
    <property type="entry name" value="CoA-dependent acyltransferases"/>
    <property type="match status" value="2"/>
</dbReference>
<keyword evidence="9 13" id="KW-0012">Acyltransferase</keyword>
<dbReference type="Pfam" id="PF03007">
    <property type="entry name" value="WS_DGAT_cat"/>
    <property type="match status" value="1"/>
</dbReference>
<dbReference type="GO" id="GO:0005886">
    <property type="term" value="C:plasma membrane"/>
    <property type="evidence" value="ECO:0007669"/>
    <property type="project" value="TreeGrafter"/>
</dbReference>
<keyword evidence="5" id="KW-0444">Lipid biosynthesis</keyword>
<evidence type="ECO:0000256" key="9">
    <source>
        <dbReference type="ARBA" id="ARBA00023315"/>
    </source>
</evidence>
<name>A0A4R7W2E6_9PSEU</name>
<evidence type="ECO:0000256" key="10">
    <source>
        <dbReference type="ARBA" id="ARBA00048109"/>
    </source>
</evidence>
<dbReference type="InterPro" id="IPR009721">
    <property type="entry name" value="O-acyltransferase_WSD1_C"/>
</dbReference>
<dbReference type="EMBL" id="SOCP01000002">
    <property type="protein sequence ID" value="TDV56188.1"/>
    <property type="molecule type" value="Genomic_DNA"/>
</dbReference>
<dbReference type="PANTHER" id="PTHR31650">
    <property type="entry name" value="O-ACYLTRANSFERASE (WSD1-LIKE) FAMILY PROTEIN"/>
    <property type="match status" value="1"/>
</dbReference>
<dbReference type="GO" id="GO:0051701">
    <property type="term" value="P:biological process involved in interaction with host"/>
    <property type="evidence" value="ECO:0007669"/>
    <property type="project" value="TreeGrafter"/>
</dbReference>
<evidence type="ECO:0000256" key="6">
    <source>
        <dbReference type="ARBA" id="ARBA00022679"/>
    </source>
</evidence>
<proteinExistence type="inferred from homology"/>
<dbReference type="GO" id="GO:0006071">
    <property type="term" value="P:glycerol metabolic process"/>
    <property type="evidence" value="ECO:0007669"/>
    <property type="project" value="UniProtKB-KW"/>
</dbReference>
<comment type="caution">
    <text evidence="13">The sequence shown here is derived from an EMBL/GenBank/DDBJ whole genome shotgun (WGS) entry which is preliminary data.</text>
</comment>
<dbReference type="InterPro" id="IPR045034">
    <property type="entry name" value="O-acyltransferase_WSD1-like"/>
</dbReference>
<comment type="pathway">
    <text evidence="2">Lipid metabolism.</text>
</comment>
<evidence type="ECO:0000256" key="3">
    <source>
        <dbReference type="ARBA" id="ARBA00009587"/>
    </source>
</evidence>
<comment type="catalytic activity">
    <reaction evidence="10">
        <text>an acyl-CoA + a 1,2-diacyl-sn-glycerol = a triacyl-sn-glycerol + CoA</text>
        <dbReference type="Rhea" id="RHEA:10868"/>
        <dbReference type="ChEBI" id="CHEBI:17815"/>
        <dbReference type="ChEBI" id="CHEBI:57287"/>
        <dbReference type="ChEBI" id="CHEBI:58342"/>
        <dbReference type="ChEBI" id="CHEBI:64615"/>
        <dbReference type="EC" id="2.3.1.20"/>
    </reaction>
</comment>
<evidence type="ECO:0000259" key="11">
    <source>
        <dbReference type="Pfam" id="PF03007"/>
    </source>
</evidence>